<dbReference type="OrthoDB" id="67297at2"/>
<dbReference type="NCBIfam" id="TIGR02464">
    <property type="entry name" value="ribofla_fusion"/>
    <property type="match status" value="1"/>
</dbReference>
<dbReference type="EMBL" id="CP019606">
    <property type="protein sequence ID" value="AQP47433.1"/>
    <property type="molecule type" value="Genomic_DNA"/>
</dbReference>
<evidence type="ECO:0000313" key="4">
    <source>
        <dbReference type="EMBL" id="AQP47433.1"/>
    </source>
</evidence>
<proteinExistence type="predicted"/>
<dbReference type="Pfam" id="PF08719">
    <property type="entry name" value="NADAR"/>
    <property type="match status" value="1"/>
</dbReference>
<evidence type="ECO:0000313" key="5">
    <source>
        <dbReference type="Proteomes" id="UP000188145"/>
    </source>
</evidence>
<gene>
    <name evidence="4" type="ORF">BW730_07915</name>
</gene>
<comment type="catalytic activity">
    <reaction evidence="1">
        <text>5-amino-6-(5-phospho-D-ribosylamino)uracil + H2O = 5,6-diaminouracil + D-ribose 5-phosphate</text>
        <dbReference type="Rhea" id="RHEA:55020"/>
        <dbReference type="ChEBI" id="CHEBI:15377"/>
        <dbReference type="ChEBI" id="CHEBI:46252"/>
        <dbReference type="ChEBI" id="CHEBI:58453"/>
        <dbReference type="ChEBI" id="CHEBI:78346"/>
    </reaction>
</comment>
<dbReference type="InterPro" id="IPR012816">
    <property type="entry name" value="NADAR"/>
</dbReference>
<evidence type="ECO:0000259" key="3">
    <source>
        <dbReference type="Pfam" id="PF08719"/>
    </source>
</evidence>
<dbReference type="RefSeq" id="WP_077685764.1">
    <property type="nucleotide sequence ID" value="NZ_CP019606.1"/>
</dbReference>
<dbReference type="KEGG" id="tes:BW730_07915"/>
<dbReference type="InterPro" id="IPR037238">
    <property type="entry name" value="YbiA-like_sf"/>
</dbReference>
<evidence type="ECO:0000256" key="2">
    <source>
        <dbReference type="ARBA" id="ARBA00000751"/>
    </source>
</evidence>
<protein>
    <recommendedName>
        <fullName evidence="3">NADAR domain-containing protein</fullName>
    </recommendedName>
</protein>
<dbReference type="CDD" id="cd15457">
    <property type="entry name" value="NADAR"/>
    <property type="match status" value="1"/>
</dbReference>
<organism evidence="4 5">
    <name type="scientific">Tessaracoccus aquimaris</name>
    <dbReference type="NCBI Taxonomy" id="1332264"/>
    <lineage>
        <taxon>Bacteria</taxon>
        <taxon>Bacillati</taxon>
        <taxon>Actinomycetota</taxon>
        <taxon>Actinomycetes</taxon>
        <taxon>Propionibacteriales</taxon>
        <taxon>Propionibacteriaceae</taxon>
        <taxon>Tessaracoccus</taxon>
    </lineage>
</organism>
<comment type="catalytic activity">
    <reaction evidence="2">
        <text>2,5-diamino-6-hydroxy-4-(5-phosphoribosylamino)-pyrimidine + H2O = 2,5,6-triamino-4-hydroxypyrimidine + D-ribose 5-phosphate</text>
        <dbReference type="Rhea" id="RHEA:23436"/>
        <dbReference type="ChEBI" id="CHEBI:15377"/>
        <dbReference type="ChEBI" id="CHEBI:58614"/>
        <dbReference type="ChEBI" id="CHEBI:78346"/>
        <dbReference type="ChEBI" id="CHEBI:137796"/>
    </reaction>
</comment>
<evidence type="ECO:0000256" key="1">
    <source>
        <dbReference type="ARBA" id="ARBA00000022"/>
    </source>
</evidence>
<feature type="domain" description="NADAR" evidence="3">
    <location>
        <begin position="28"/>
        <end position="185"/>
    </location>
</feature>
<accession>A0A1Q2CMT8</accession>
<reference evidence="5" key="1">
    <citation type="submission" date="2017-02" db="EMBL/GenBank/DDBJ databases">
        <title>Tessaracoccus aquaemaris sp. nov., isolated from the intestine of a Korean rockfish, Sebastes schlegelii, in a marine aquaculture pond.</title>
        <authorList>
            <person name="Tak E.J."/>
            <person name="Bae J.-W."/>
        </authorList>
    </citation>
    <scope>NUCLEOTIDE SEQUENCE [LARGE SCALE GENOMIC DNA]</scope>
    <source>
        <strain evidence="5">NSG39</strain>
    </source>
</reference>
<name>A0A1Q2CMT8_9ACTN</name>
<dbReference type="Gene3D" id="1.10.357.40">
    <property type="entry name" value="YbiA-like"/>
    <property type="match status" value="1"/>
</dbReference>
<dbReference type="Proteomes" id="UP000188145">
    <property type="component" value="Chromosome"/>
</dbReference>
<keyword evidence="5" id="KW-1185">Reference proteome</keyword>
<sequence>MATDRERVLLDAAIARAASGAEPDPLLFWGHTGRAGQVGRECLSQWYPATFDVDGVRYANAEQYMMAGKARVFCDEEALAAILAADSPEEMKRLGRKVRGYDRERWEAARFAIVVEGNAAKFGSHDVLRGFLLDTGDRLIVEASPADRVWGIGLAASDERAGDPRRWRGLNLLGFALMEARATLRAADAGGD</sequence>
<dbReference type="AlphaFoldDB" id="A0A1Q2CMT8"/>
<dbReference type="SUPFAM" id="SSF143990">
    <property type="entry name" value="YbiA-like"/>
    <property type="match status" value="1"/>
</dbReference>
<dbReference type="STRING" id="1332264.BW730_07915"/>